<name>A0ACC1T7F3_9APHY</name>
<evidence type="ECO:0000313" key="1">
    <source>
        <dbReference type="EMBL" id="KAJ3554994.1"/>
    </source>
</evidence>
<accession>A0ACC1T7F3</accession>
<evidence type="ECO:0000313" key="2">
    <source>
        <dbReference type="Proteomes" id="UP001148662"/>
    </source>
</evidence>
<dbReference type="EMBL" id="JANHOG010000376">
    <property type="protein sequence ID" value="KAJ3554994.1"/>
    <property type="molecule type" value="Genomic_DNA"/>
</dbReference>
<proteinExistence type="predicted"/>
<protein>
    <submittedName>
        <fullName evidence="1">Uncharacterized protein</fullName>
    </submittedName>
</protein>
<reference evidence="1" key="1">
    <citation type="submission" date="2022-07" db="EMBL/GenBank/DDBJ databases">
        <title>Genome Sequence of Phlebia brevispora.</title>
        <authorList>
            <person name="Buettner E."/>
        </authorList>
    </citation>
    <scope>NUCLEOTIDE SEQUENCE</scope>
    <source>
        <strain evidence="1">MPL23</strain>
    </source>
</reference>
<gene>
    <name evidence="1" type="ORF">NM688_g2817</name>
</gene>
<comment type="caution">
    <text evidence="1">The sequence shown here is derived from an EMBL/GenBank/DDBJ whole genome shotgun (WGS) entry which is preliminary data.</text>
</comment>
<keyword evidence="2" id="KW-1185">Reference proteome</keyword>
<organism evidence="1 2">
    <name type="scientific">Phlebia brevispora</name>
    <dbReference type="NCBI Taxonomy" id="194682"/>
    <lineage>
        <taxon>Eukaryota</taxon>
        <taxon>Fungi</taxon>
        <taxon>Dikarya</taxon>
        <taxon>Basidiomycota</taxon>
        <taxon>Agaricomycotina</taxon>
        <taxon>Agaricomycetes</taxon>
        <taxon>Polyporales</taxon>
        <taxon>Meruliaceae</taxon>
        <taxon>Phlebia</taxon>
    </lineage>
</organism>
<dbReference type="Proteomes" id="UP001148662">
    <property type="component" value="Unassembled WGS sequence"/>
</dbReference>
<sequence>MSVVDNLHQLKHNILGSQHAEPTAKESSSQTEDHVGLSHKIKDVLDGGEERRKREEQEEQERAEKLKDEARKNVEAQRGLASQASWILTVSESTSECLIRPTLQIHDALDGGKCKSALEHVEYERLEAQAQAERKKHDDITDKLHDALEAPSELHQKVHELIHGDEKVEQQTVEKESLGGKMKALLQSDTTDDAPEKAEHRGLLGRKDVRGERAVEEGWSEKLHALPGFMHKEEKKPEQGWLMEKTDWIRLSALLKSIYCTKTIEDGHVGMWAAAPFPCGAKRPRIRRCKRSYSTLVALVYLGSPLSGMMRMLICRTGRSVASLLCPSRSKSGMKISVAKLAFPYDQYPSPTRLAPVLASCEMSFADLLNDPNGNFIAEPSTAPAPSSAEFELGDFAIDDYRPLKIIGIGAGMSGILAAIRFRQYIHHLDLTIYEKQDNVGGTWYVNRYPGVACDVPSHCYQYSFERKSDWSALYSPGHEILGHLEDVVARYKLEPYIHLKHEMVSARYDEENAKWHVTVKRPSATVEGEFEEFEDSCDFLFMGTGILSRWDWPDIPGLKSFKGVLVHSADWRLGGKTWEEDVKDWKDKNVAVIGLGSSGLQIVSALQDKVGKLTQYVRGKTWVAPPFVIDKMSNLLNRELNTDENYTFTEEEKAAFTKDPVKAAQFRQALEDHINCLHPLNISGTKLQQEAQAAFREHMQSALKPEIAEKLIPNFSVSVRRITPAPGYLKALGRDNVRYETSGIKAVTPEGIETEDGTFTKHDVIICATGWDVSYRFPFSMYGRNGTDIRDKWNPFPRTYLSVAVDEFPNCFFACGPNSCIGTSSFLPMIEHEVGFAVQAAIKLQRERIKTIEVKPEAVADFDETVFAEPVRSWYKAGAVTGRVVGLWPGSGLHCMRALKNPRWEDFNYEYVNRRGNRLHWLGNGMTYNEVTLSGNRAWFLDDDYVDVPPVPQ</sequence>